<protein>
    <submittedName>
        <fullName evidence="1">Uncharacterized protein</fullName>
    </submittedName>
</protein>
<keyword evidence="2" id="KW-1185">Reference proteome</keyword>
<proteinExistence type="predicted"/>
<reference evidence="1 2" key="1">
    <citation type="submission" date="2016-10" db="EMBL/GenBank/DDBJ databases">
        <authorList>
            <person name="de Groot N.N."/>
        </authorList>
    </citation>
    <scope>NUCLEOTIDE SEQUENCE [LARGE SCALE GENOMIC DNA]</scope>
    <source>
        <strain evidence="1 2">CGMCC 1.9156</strain>
    </source>
</reference>
<dbReference type="AlphaFoldDB" id="A0A1I2HND6"/>
<dbReference type="InterPro" id="IPR040837">
    <property type="entry name" value="Bact_RF_family7"/>
</dbReference>
<evidence type="ECO:0000313" key="1">
    <source>
        <dbReference type="EMBL" id="SFF31028.1"/>
    </source>
</evidence>
<dbReference type="EMBL" id="FONW01000004">
    <property type="protein sequence ID" value="SFF31028.1"/>
    <property type="molecule type" value="Genomic_DNA"/>
</dbReference>
<dbReference type="Proteomes" id="UP000198964">
    <property type="component" value="Unassembled WGS sequence"/>
</dbReference>
<dbReference type="Pfam" id="PF18849">
    <property type="entry name" value="baeRF_family7"/>
    <property type="match status" value="1"/>
</dbReference>
<sequence length="379" mass="43241">MTLLEKEKLDKLAVKKQDFCISIYIPTHQSGENKDSLIRLKNQLSQIEDSLLELGVKSSELQHYTDPIYRLPQDSSFWRHLSRTLVILKSQDTFICQPFSFETREFSMVSDRFYLLPLLDAYRPNEDFYILQLSLNQNQLFHANTHGYTRIETEGHLPQNIETVIGSDVRQKSLQYRSGQTQSGHGLYHGKGEGKEDKEKEIIKYLQAVSDGVNQLIGNSDRPLIIASVEHIYAHFKQLSDYKTIFPKCVAGNYDNGNSAQLHAKACSLLKSYFNQNRTNRKKQYAEISQQTTTDLNELLLAASGGRIATLFIKKGVNTWGFFDVENGIIKVHEEKEPLDYCLLDDAAKSTFRQGGQVFIEQEDELPVTTAAANAVLRY</sequence>
<accession>A0A1I2HND6</accession>
<gene>
    <name evidence="1" type="ORF">SAMN05216283_104168</name>
</gene>
<organism evidence="1 2">
    <name type="scientific">Sunxiuqinia elliptica</name>
    <dbReference type="NCBI Taxonomy" id="655355"/>
    <lineage>
        <taxon>Bacteria</taxon>
        <taxon>Pseudomonadati</taxon>
        <taxon>Bacteroidota</taxon>
        <taxon>Bacteroidia</taxon>
        <taxon>Marinilabiliales</taxon>
        <taxon>Prolixibacteraceae</taxon>
        <taxon>Sunxiuqinia</taxon>
    </lineage>
</organism>
<name>A0A1I2HND6_9BACT</name>
<dbReference type="RefSeq" id="WP_093919848.1">
    <property type="nucleotide sequence ID" value="NZ_FONW01000004.1"/>
</dbReference>
<dbReference type="STRING" id="655355.SAMN05216283_104168"/>
<evidence type="ECO:0000313" key="2">
    <source>
        <dbReference type="Proteomes" id="UP000198964"/>
    </source>
</evidence>